<feature type="region of interest" description="Disordered" evidence="1">
    <location>
        <begin position="657"/>
        <end position="682"/>
    </location>
</feature>
<dbReference type="AlphaFoldDB" id="A0A2A9M7B5"/>
<feature type="compositionally biased region" description="Basic and acidic residues" evidence="1">
    <location>
        <begin position="825"/>
        <end position="837"/>
    </location>
</feature>
<dbReference type="KEGG" id="bbes:BESB_075100"/>
<feature type="region of interest" description="Disordered" evidence="1">
    <location>
        <begin position="254"/>
        <end position="307"/>
    </location>
</feature>
<name>A0A2A9M7B5_BESBE</name>
<dbReference type="VEuPathDB" id="ToxoDB:BESB_075100"/>
<feature type="region of interest" description="Disordered" evidence="1">
    <location>
        <begin position="767"/>
        <end position="790"/>
    </location>
</feature>
<feature type="compositionally biased region" description="Basic and acidic residues" evidence="1">
    <location>
        <begin position="551"/>
        <end position="560"/>
    </location>
</feature>
<feature type="region of interest" description="Disordered" evidence="1">
    <location>
        <begin position="1"/>
        <end position="21"/>
    </location>
</feature>
<feature type="region of interest" description="Disordered" evidence="1">
    <location>
        <begin position="870"/>
        <end position="890"/>
    </location>
</feature>
<feature type="compositionally biased region" description="Low complexity" evidence="1">
    <location>
        <begin position="815"/>
        <end position="824"/>
    </location>
</feature>
<feature type="region of interest" description="Disordered" evidence="1">
    <location>
        <begin position="461"/>
        <end position="568"/>
    </location>
</feature>
<dbReference type="Proteomes" id="UP000224006">
    <property type="component" value="Unassembled WGS sequence"/>
</dbReference>
<gene>
    <name evidence="2" type="ORF">BESB_075100</name>
</gene>
<dbReference type="EMBL" id="NWUJ01000007">
    <property type="protein sequence ID" value="PFH34358.1"/>
    <property type="molecule type" value="Genomic_DNA"/>
</dbReference>
<comment type="caution">
    <text evidence="2">The sequence shown here is derived from an EMBL/GenBank/DDBJ whole genome shotgun (WGS) entry which is preliminary data.</text>
</comment>
<reference evidence="2 3" key="1">
    <citation type="submission" date="2017-09" db="EMBL/GenBank/DDBJ databases">
        <title>Genome sequencing of Besnoitia besnoiti strain Bb-Ger1.</title>
        <authorList>
            <person name="Schares G."/>
            <person name="Venepally P."/>
            <person name="Lorenzi H.A."/>
        </authorList>
    </citation>
    <scope>NUCLEOTIDE SEQUENCE [LARGE SCALE GENOMIC DNA]</scope>
    <source>
        <strain evidence="2 3">Bb-Ger1</strain>
    </source>
</reference>
<feature type="compositionally biased region" description="Basic and acidic residues" evidence="1">
    <location>
        <begin position="870"/>
        <end position="887"/>
    </location>
</feature>
<dbReference type="RefSeq" id="XP_029218367.1">
    <property type="nucleotide sequence ID" value="XM_029365883.1"/>
</dbReference>
<evidence type="ECO:0000256" key="1">
    <source>
        <dbReference type="SAM" id="MobiDB-lite"/>
    </source>
</evidence>
<accession>A0A2A9M7B5</accession>
<feature type="region of interest" description="Disordered" evidence="1">
    <location>
        <begin position="814"/>
        <end position="851"/>
    </location>
</feature>
<organism evidence="2 3">
    <name type="scientific">Besnoitia besnoiti</name>
    <name type="common">Apicomplexan protozoan</name>
    <dbReference type="NCBI Taxonomy" id="94643"/>
    <lineage>
        <taxon>Eukaryota</taxon>
        <taxon>Sar</taxon>
        <taxon>Alveolata</taxon>
        <taxon>Apicomplexa</taxon>
        <taxon>Conoidasida</taxon>
        <taxon>Coccidia</taxon>
        <taxon>Eucoccidiorida</taxon>
        <taxon>Eimeriorina</taxon>
        <taxon>Sarcocystidae</taxon>
        <taxon>Besnoitia</taxon>
    </lineage>
</organism>
<feature type="compositionally biased region" description="Low complexity" evidence="1">
    <location>
        <begin position="673"/>
        <end position="682"/>
    </location>
</feature>
<feature type="compositionally biased region" description="Basic and acidic residues" evidence="1">
    <location>
        <begin position="491"/>
        <end position="501"/>
    </location>
</feature>
<keyword evidence="3" id="KW-1185">Reference proteome</keyword>
<proteinExistence type="predicted"/>
<feature type="compositionally biased region" description="Acidic residues" evidence="1">
    <location>
        <begin position="516"/>
        <end position="527"/>
    </location>
</feature>
<feature type="compositionally biased region" description="Low complexity" evidence="1">
    <location>
        <begin position="472"/>
        <end position="483"/>
    </location>
</feature>
<sequence length="903" mass="93926">METRRSASRCGVRHGASRGPSPVKAAGLCPSILVSEWLAHKLIRRYLEGFSEQTWPSVVKWTFILGVLSLRNSDVPLHSLSVDDLIDIVNQNGYCSLTPAQRLAPLQWAGPPECAFPGAAPVSTALPPQGRGSPGEYSAAELPAAAVSARAACGLSTKRKTVTFSQISPAARGGASREWLARKPSSDWRNGESSAFATPREASPTFPPKRSTPGAPEAYPSWGADWSPPLGGVAYSAAAFGASPLSHAAIASLGDPDEKENVSSRSDPRGAACGFDGESLDPRVSSSRGGEDRGLADASAPTPEFGRCARVGSGLRPLGACRLLSPRVSREGVSAAYSSKLGGRGALAEGARLPPRGLWVTPKAVISRAPRAACSLGVPTQRASPLRASALRRATPAAGARGSAGRLEGAAARGRWLGTAALLKQRNLHVSLPAASPRPPIDGFQAFRPAQEASWVCTLRPSSHKHLPPPAASSSRPPLAAESLSRRRERRARDADTERRAAAGLSWLGGSCAEDGQGDDALADGESDSPWTLGWGGYDEDEAASLAGGPERGEEAENRRGGTTRAAAPVGGAIAQAVRRARAAAVPSDTRAALRDEGGEDALLAKSAVLPCSYFQAAFAAYSETPGVRTPHRRGDAGPKKAACSWEIDVHGKAKPLQRGGFLSGSVRQKTDSQAPPASEPSAAFSVLHHPSLLEASSAISVSPPSPPALAGEAGGLYAEGSLLCERRASVGSETLSSLSLDRIPFSPSGRSPPRLTAADVSFANLPVRPRREESPRGAEETVGGAADGQRGSLAACKAIPGARQVPRDSELPLSASFVSSESSFRSERMAAEKGDGEGDDAASPALGEEDTLAIKDLLEMYWGDTERACAESGAKSEQETHAHFFEDETQEATCVGSTPALF</sequence>
<feature type="compositionally biased region" description="Basic and acidic residues" evidence="1">
    <location>
        <begin position="259"/>
        <end position="268"/>
    </location>
</feature>
<evidence type="ECO:0000313" key="2">
    <source>
        <dbReference type="EMBL" id="PFH34358.1"/>
    </source>
</evidence>
<dbReference type="GeneID" id="40312436"/>
<feature type="compositionally biased region" description="Basic and acidic residues" evidence="1">
    <location>
        <begin position="770"/>
        <end position="780"/>
    </location>
</feature>
<protein>
    <submittedName>
        <fullName evidence="2">Uncharacterized protein</fullName>
    </submittedName>
</protein>
<feature type="region of interest" description="Disordered" evidence="1">
    <location>
        <begin position="173"/>
        <end position="220"/>
    </location>
</feature>
<feature type="compositionally biased region" description="Basic and acidic residues" evidence="1">
    <location>
        <begin position="179"/>
        <end position="190"/>
    </location>
</feature>
<evidence type="ECO:0000313" key="3">
    <source>
        <dbReference type="Proteomes" id="UP000224006"/>
    </source>
</evidence>
<dbReference type="OrthoDB" id="331541at2759"/>